<keyword evidence="3 11" id="KW-0813">Transport</keyword>
<organism evidence="15 16">
    <name type="scientific">Paraglaciecola mesophila</name>
    <dbReference type="NCBI Taxonomy" id="197222"/>
    <lineage>
        <taxon>Bacteria</taxon>
        <taxon>Pseudomonadati</taxon>
        <taxon>Pseudomonadota</taxon>
        <taxon>Gammaproteobacteria</taxon>
        <taxon>Alteromonadales</taxon>
        <taxon>Alteromonadaceae</taxon>
        <taxon>Paraglaciecola</taxon>
    </lineage>
</organism>
<dbReference type="Proteomes" id="UP000464524">
    <property type="component" value="Chromosome"/>
</dbReference>
<dbReference type="PROSITE" id="PS52016">
    <property type="entry name" value="TONB_DEPENDENT_REC_3"/>
    <property type="match status" value="1"/>
</dbReference>
<dbReference type="GO" id="GO:0044718">
    <property type="term" value="P:siderophore transmembrane transport"/>
    <property type="evidence" value="ECO:0007669"/>
    <property type="project" value="TreeGrafter"/>
</dbReference>
<keyword evidence="4 11" id="KW-1134">Transmembrane beta strand</keyword>
<keyword evidence="16" id="KW-1185">Reference proteome</keyword>
<sequence>MTKHADIHRKCRLSALIDESSHTKGGKNKKQVSNSIKHTLSNTLRTVMFRESVKKRIPVFQLSMLAVTSLVAASIAEAKAAEANTAKANMFKEDRSESQVTTTDISDVIVVTGTRQAENLLTLTGNLARINRQDIQTVSSVYPSDLLNCASGVYVQANNGMESLPSLRSPVLTGPGAGGAFLILEDGIATRAAGFANNNGLSELNLAQAQEVDIVRGPASAIYGSNAVHGVVNVINQAVRDGGDVSLLLGPNEHYQVQGTLGNDFGPHGLSINTQLIDNGGYQDDSDFTSAKVGLRHEYRDELNAITTSVAGFVLDQNTAGFIASGDNGEGCFESTYADDRLFKDTQAMEKNCEDDAYRKWSSIRVASKWQRTLSDDRYFVLTPYVRTNDMEFRQHYLPSEAIEENSHSSFGLTSSYHWQFDPRLALVMGADAEWTSGELTETQQKASTFSFGKARQQGVHYDYEVDVLTLAPYVQADWQYSHALRMSASVRFDSTHYDYKNRLADGTTQADGSPCVNGNNEPVACLYQRPADSKDNFDNVSSKIGFNYLMNESVALFADWSQGFRAPQTTDLYRIQNQQVAGQIESEEIRSQEVGVRGLALDMNFELVAFYMTKEHFFFRDDDGLNVTDAETSHKGVEVGIDYPIASNVSIAVNYTYAIHQYESEHANSGVLKGSDVDTAPRQLGNVRLAWQPTKDSSLELEWAHVGSYYLDPSNEHEYQGHNLLQLRGQFSLSDKVRLLARLENVLDERYASRADYAFGSYRYFGGQPRAIHLGIEARF</sequence>
<evidence type="ECO:0000256" key="7">
    <source>
        <dbReference type="ARBA" id="ARBA00023077"/>
    </source>
</evidence>
<reference evidence="15 16" key="1">
    <citation type="submission" date="2019-12" db="EMBL/GenBank/DDBJ databases">
        <title>Genome sequencing and assembly of endphytes of Porphyra tenera.</title>
        <authorList>
            <person name="Park J.M."/>
            <person name="Shin R."/>
            <person name="Jo S.H."/>
        </authorList>
    </citation>
    <scope>NUCLEOTIDE SEQUENCE [LARGE SCALE GENOMIC DNA]</scope>
    <source>
        <strain evidence="15 16">GPM4</strain>
    </source>
</reference>
<dbReference type="InterPro" id="IPR037066">
    <property type="entry name" value="Plug_dom_sf"/>
</dbReference>
<dbReference type="InterPro" id="IPR012910">
    <property type="entry name" value="Plug_dom"/>
</dbReference>
<feature type="domain" description="TonB-dependent receptor-like beta-barrel" evidence="13">
    <location>
        <begin position="282"/>
        <end position="747"/>
    </location>
</feature>
<gene>
    <name evidence="15" type="ORF">FX988_00130</name>
</gene>
<evidence type="ECO:0000259" key="14">
    <source>
        <dbReference type="Pfam" id="PF07715"/>
    </source>
</evidence>
<dbReference type="Gene3D" id="2.170.130.10">
    <property type="entry name" value="TonB-dependent receptor, plug domain"/>
    <property type="match status" value="1"/>
</dbReference>
<evidence type="ECO:0000256" key="10">
    <source>
        <dbReference type="ARBA" id="ARBA00023237"/>
    </source>
</evidence>
<evidence type="ECO:0000256" key="8">
    <source>
        <dbReference type="ARBA" id="ARBA00023136"/>
    </source>
</evidence>
<dbReference type="PANTHER" id="PTHR30069">
    <property type="entry name" value="TONB-DEPENDENT OUTER MEMBRANE RECEPTOR"/>
    <property type="match status" value="1"/>
</dbReference>
<dbReference type="Gene3D" id="2.40.170.20">
    <property type="entry name" value="TonB-dependent receptor, beta-barrel domain"/>
    <property type="match status" value="1"/>
</dbReference>
<dbReference type="PANTHER" id="PTHR30069:SF29">
    <property type="entry name" value="HEMOGLOBIN AND HEMOGLOBIN-HAPTOGLOBIN-BINDING PROTEIN 1-RELATED"/>
    <property type="match status" value="1"/>
</dbReference>
<dbReference type="RefSeq" id="WP_412761916.1">
    <property type="nucleotide sequence ID" value="NZ_CP047656.1"/>
</dbReference>
<keyword evidence="6" id="KW-0732">Signal</keyword>
<evidence type="ECO:0000256" key="11">
    <source>
        <dbReference type="PROSITE-ProRule" id="PRU01360"/>
    </source>
</evidence>
<dbReference type="GO" id="GO:0009279">
    <property type="term" value="C:cell outer membrane"/>
    <property type="evidence" value="ECO:0007669"/>
    <property type="project" value="UniProtKB-SubCell"/>
</dbReference>
<evidence type="ECO:0000313" key="16">
    <source>
        <dbReference type="Proteomes" id="UP000464524"/>
    </source>
</evidence>
<evidence type="ECO:0000259" key="13">
    <source>
        <dbReference type="Pfam" id="PF00593"/>
    </source>
</evidence>
<keyword evidence="10 11" id="KW-0998">Cell outer membrane</keyword>
<dbReference type="SUPFAM" id="SSF56935">
    <property type="entry name" value="Porins"/>
    <property type="match status" value="1"/>
</dbReference>
<protein>
    <submittedName>
        <fullName evidence="15">Vitamin B12 transporter BtuB</fullName>
    </submittedName>
</protein>
<proteinExistence type="inferred from homology"/>
<keyword evidence="9" id="KW-0675">Receptor</keyword>
<dbReference type="InterPro" id="IPR036942">
    <property type="entry name" value="Beta-barrel_TonB_sf"/>
</dbReference>
<keyword evidence="8 11" id="KW-0472">Membrane</keyword>
<dbReference type="KEGG" id="pmes:FX988_00130"/>
<comment type="subcellular location">
    <subcellularLocation>
        <location evidence="1 11">Cell outer membrane</location>
        <topology evidence="1 11">Multi-pass membrane protein</topology>
    </subcellularLocation>
</comment>
<evidence type="ECO:0000256" key="4">
    <source>
        <dbReference type="ARBA" id="ARBA00022452"/>
    </source>
</evidence>
<evidence type="ECO:0000256" key="12">
    <source>
        <dbReference type="RuleBase" id="RU003357"/>
    </source>
</evidence>
<evidence type="ECO:0000313" key="15">
    <source>
        <dbReference type="EMBL" id="QHJ09922.1"/>
    </source>
</evidence>
<dbReference type="GO" id="GO:0015344">
    <property type="term" value="F:siderophore uptake transmembrane transporter activity"/>
    <property type="evidence" value="ECO:0007669"/>
    <property type="project" value="TreeGrafter"/>
</dbReference>
<feature type="domain" description="TonB-dependent receptor plug" evidence="14">
    <location>
        <begin position="123"/>
        <end position="231"/>
    </location>
</feature>
<evidence type="ECO:0000256" key="9">
    <source>
        <dbReference type="ARBA" id="ARBA00023170"/>
    </source>
</evidence>
<evidence type="ECO:0000256" key="5">
    <source>
        <dbReference type="ARBA" id="ARBA00022692"/>
    </source>
</evidence>
<evidence type="ECO:0000256" key="3">
    <source>
        <dbReference type="ARBA" id="ARBA00022448"/>
    </source>
</evidence>
<dbReference type="AlphaFoldDB" id="A0A857JF99"/>
<dbReference type="Pfam" id="PF00593">
    <property type="entry name" value="TonB_dep_Rec_b-barrel"/>
    <property type="match status" value="1"/>
</dbReference>
<evidence type="ECO:0000256" key="1">
    <source>
        <dbReference type="ARBA" id="ARBA00004571"/>
    </source>
</evidence>
<evidence type="ECO:0000256" key="2">
    <source>
        <dbReference type="ARBA" id="ARBA00008143"/>
    </source>
</evidence>
<keyword evidence="5 11" id="KW-0812">Transmembrane</keyword>
<keyword evidence="7 12" id="KW-0798">TonB box</keyword>
<comment type="similarity">
    <text evidence="2">Belongs to the TonB-dependent receptor family. Hemoglobin/haptoglobin binding protein subfamily.</text>
</comment>
<dbReference type="InterPro" id="IPR000531">
    <property type="entry name" value="Beta-barrel_TonB"/>
</dbReference>
<evidence type="ECO:0000256" key="6">
    <source>
        <dbReference type="ARBA" id="ARBA00022729"/>
    </source>
</evidence>
<accession>A0A857JF99</accession>
<name>A0A857JF99_9ALTE</name>
<dbReference type="Pfam" id="PF07715">
    <property type="entry name" value="Plug"/>
    <property type="match status" value="1"/>
</dbReference>
<dbReference type="EMBL" id="CP047656">
    <property type="protein sequence ID" value="QHJ09922.1"/>
    <property type="molecule type" value="Genomic_DNA"/>
</dbReference>
<dbReference type="InterPro" id="IPR039426">
    <property type="entry name" value="TonB-dep_rcpt-like"/>
</dbReference>